<evidence type="ECO:0000256" key="6">
    <source>
        <dbReference type="ARBA" id="ARBA00022723"/>
    </source>
</evidence>
<dbReference type="PANTHER" id="PTHR47283">
    <property type="entry name" value="ENT-KAURENE OXIDASE, CHLOROPLASTIC"/>
    <property type="match status" value="1"/>
</dbReference>
<dbReference type="SUPFAM" id="SSF48264">
    <property type="entry name" value="Cytochrome P450"/>
    <property type="match status" value="1"/>
</dbReference>
<evidence type="ECO:0000313" key="16">
    <source>
        <dbReference type="EnsemblPlants" id="KQK17910"/>
    </source>
</evidence>
<keyword evidence="8 13" id="KW-0560">Oxidoreductase</keyword>
<keyword evidence="4 12" id="KW-0349">Heme</keyword>
<dbReference type="CDD" id="cd11075">
    <property type="entry name" value="CYP77_89"/>
    <property type="match status" value="1"/>
</dbReference>
<accession>A0A0Q3NKK0</accession>
<dbReference type="InterPro" id="IPR001128">
    <property type="entry name" value="Cyt_P450"/>
</dbReference>
<dbReference type="InterPro" id="IPR002401">
    <property type="entry name" value="Cyt_P450_E_grp-I"/>
</dbReference>
<keyword evidence="7" id="KW-1133">Transmembrane helix</keyword>
<evidence type="ECO:0008006" key="18">
    <source>
        <dbReference type="Google" id="ProtNLM"/>
    </source>
</evidence>
<evidence type="ECO:0000256" key="7">
    <source>
        <dbReference type="ARBA" id="ARBA00022989"/>
    </source>
</evidence>
<comment type="subcellular location">
    <subcellularLocation>
        <location evidence="2">Membrane</location>
        <topology evidence="2">Single-pass membrane protein</topology>
    </subcellularLocation>
</comment>
<evidence type="ECO:0000256" key="13">
    <source>
        <dbReference type="RuleBase" id="RU000461"/>
    </source>
</evidence>
<keyword evidence="6 12" id="KW-0479">Metal-binding</keyword>
<dbReference type="EMBL" id="CM000880">
    <property type="protein sequence ID" value="KQK17910.1"/>
    <property type="molecule type" value="Genomic_DNA"/>
</dbReference>
<feature type="region of interest" description="Disordered" evidence="14">
    <location>
        <begin position="1"/>
        <end position="41"/>
    </location>
</feature>
<proteinExistence type="inferred from homology"/>
<keyword evidence="5" id="KW-0812">Transmembrane</keyword>
<comment type="similarity">
    <text evidence="3 13">Belongs to the cytochrome P450 family.</text>
</comment>
<dbReference type="GO" id="GO:0052615">
    <property type="term" value="F:ent-kaurene oxidase activity"/>
    <property type="evidence" value="ECO:0007669"/>
    <property type="project" value="InterPro"/>
</dbReference>
<evidence type="ECO:0000313" key="17">
    <source>
        <dbReference type="Proteomes" id="UP000008810"/>
    </source>
</evidence>
<dbReference type="PRINTS" id="PR00463">
    <property type="entry name" value="EP450I"/>
</dbReference>
<dbReference type="GO" id="GO:0010241">
    <property type="term" value="P:ent-kaurene oxidation to kaurenoic acid"/>
    <property type="evidence" value="ECO:0000318"/>
    <property type="project" value="GO_Central"/>
</dbReference>
<dbReference type="GO" id="GO:0005506">
    <property type="term" value="F:iron ion binding"/>
    <property type="evidence" value="ECO:0007669"/>
    <property type="project" value="InterPro"/>
</dbReference>
<keyword evidence="11" id="KW-0472">Membrane</keyword>
<evidence type="ECO:0000256" key="1">
    <source>
        <dbReference type="ARBA" id="ARBA00001971"/>
    </source>
</evidence>
<dbReference type="GO" id="GO:0009686">
    <property type="term" value="P:gibberellin biosynthetic process"/>
    <property type="evidence" value="ECO:0000318"/>
    <property type="project" value="GO_Central"/>
</dbReference>
<dbReference type="InterPro" id="IPR036396">
    <property type="entry name" value="Cyt_P450_sf"/>
</dbReference>
<keyword evidence="10 13" id="KW-0503">Monooxygenase</keyword>
<evidence type="ECO:0000256" key="9">
    <source>
        <dbReference type="ARBA" id="ARBA00023004"/>
    </source>
</evidence>
<dbReference type="PROSITE" id="PS00086">
    <property type="entry name" value="CYTOCHROME_P450"/>
    <property type="match status" value="1"/>
</dbReference>
<evidence type="ECO:0000256" key="3">
    <source>
        <dbReference type="ARBA" id="ARBA00010617"/>
    </source>
</evidence>
<sequence length="557" mass="62497">MRGSVYIQQPALAASSRPESSHGSLSLSLSPRPASAPGIRPSFHPSMESFLQAGASSGAAAATAAAVGGLVAAAAFAERLSAKRPRSQLNAPPAVPGLPLIGNLHQLKEKKPHKTFAKWSDTYGPIYTIKTGSSSVAVLNSTEVAKEAMVAQFSSISTRKLPKALSILTRDKTMVATSDYGDFHKMVKRYVMAGMLGSAAQRQFRDTRNMMIDNMLSTYHTLVTDDPHAPLNFREVFKDELFCLSLIQSLGEDVSSVYVKEFGREISKEEIYQVTVVDMMMCAIEVDWRDFFPYLRWIPNKSFETRVFTAESRRTAVVQALIHQQKKRIARGEAKVCYLDFLLAENTLTDEQLAMLVWEAIIEAADTTLVTTEWAMYELAKNPEKQDRLYQEIQEVCGEETVTEDHLPRLPYLNAVFHETLRYHSPVPLVPPRFVHETTKLAGYDIPAGTEMIINLYGCNMNNKDWEEPEEWRPERFLDGRFDAADMYKSMAFGAGRRVCAGSLQATNISCTAIARFVQEFAWRLKEGDEDKVDTIQLTSYKLHPLHVYLSPRGRRE</sequence>
<dbReference type="Proteomes" id="UP000008810">
    <property type="component" value="Chromosome 1"/>
</dbReference>
<dbReference type="GO" id="GO:0020037">
    <property type="term" value="F:heme binding"/>
    <property type="evidence" value="ECO:0007669"/>
    <property type="project" value="InterPro"/>
</dbReference>
<dbReference type="InterPro" id="IPR044225">
    <property type="entry name" value="KO_chloroplastic"/>
</dbReference>
<organism evidence="15">
    <name type="scientific">Brachypodium distachyon</name>
    <name type="common">Purple false brome</name>
    <name type="synonym">Trachynia distachya</name>
    <dbReference type="NCBI Taxonomy" id="15368"/>
    <lineage>
        <taxon>Eukaryota</taxon>
        <taxon>Viridiplantae</taxon>
        <taxon>Streptophyta</taxon>
        <taxon>Embryophyta</taxon>
        <taxon>Tracheophyta</taxon>
        <taxon>Spermatophyta</taxon>
        <taxon>Magnoliopsida</taxon>
        <taxon>Liliopsida</taxon>
        <taxon>Poales</taxon>
        <taxon>Poaceae</taxon>
        <taxon>BOP clade</taxon>
        <taxon>Pooideae</taxon>
        <taxon>Stipodae</taxon>
        <taxon>Brachypodieae</taxon>
        <taxon>Brachypodium</taxon>
    </lineage>
</organism>
<dbReference type="AlphaFoldDB" id="A0A0Q3NKK0"/>
<dbReference type="GO" id="GO:0009707">
    <property type="term" value="C:chloroplast outer membrane"/>
    <property type="evidence" value="ECO:0000318"/>
    <property type="project" value="GO_Central"/>
</dbReference>
<feature type="compositionally biased region" description="Low complexity" evidence="14">
    <location>
        <begin position="15"/>
        <end position="38"/>
    </location>
</feature>
<dbReference type="GO" id="GO:0016709">
    <property type="term" value="F:oxidoreductase activity, acting on paired donors, with incorporation or reduction of molecular oxygen, NAD(P)H as one donor, and incorporation of one atom of oxygen"/>
    <property type="evidence" value="ECO:0000318"/>
    <property type="project" value="GO_Central"/>
</dbReference>
<reference evidence="15 16" key="1">
    <citation type="journal article" date="2010" name="Nature">
        <title>Genome sequencing and analysis of the model grass Brachypodium distachyon.</title>
        <authorList>
            <consortium name="International Brachypodium Initiative"/>
        </authorList>
    </citation>
    <scope>NUCLEOTIDE SEQUENCE [LARGE SCALE GENOMIC DNA]</scope>
    <source>
        <strain evidence="15">Bd21</strain>
        <strain evidence="16">cv. Bd21</strain>
    </source>
</reference>
<dbReference type="FunFam" id="1.10.630.10:FF:000062">
    <property type="entry name" value="Ent-kaurene oxidase 2"/>
    <property type="match status" value="1"/>
</dbReference>
<dbReference type="STRING" id="15368.A0A0Q3NKK0"/>
<evidence type="ECO:0000256" key="5">
    <source>
        <dbReference type="ARBA" id="ARBA00022692"/>
    </source>
</evidence>
<dbReference type="Gene3D" id="1.10.630.10">
    <property type="entry name" value="Cytochrome P450"/>
    <property type="match status" value="1"/>
</dbReference>
<feature type="binding site" description="axial binding residue" evidence="12">
    <location>
        <position position="500"/>
    </location>
    <ligand>
        <name>heme</name>
        <dbReference type="ChEBI" id="CHEBI:30413"/>
    </ligand>
    <ligandPart>
        <name>Fe</name>
        <dbReference type="ChEBI" id="CHEBI:18248"/>
    </ligandPart>
</feature>
<protein>
    <recommendedName>
        <fullName evidence="18">Ent-kaurene oxidase</fullName>
    </recommendedName>
</protein>
<dbReference type="PANTHER" id="PTHR47283:SF1">
    <property type="entry name" value="ENT-KAURENE OXIDASE, CHLOROPLASTIC"/>
    <property type="match status" value="1"/>
</dbReference>
<evidence type="ECO:0000256" key="14">
    <source>
        <dbReference type="SAM" id="MobiDB-lite"/>
    </source>
</evidence>
<reference evidence="16" key="3">
    <citation type="submission" date="2018-08" db="UniProtKB">
        <authorList>
            <consortium name="EnsemblPlants"/>
        </authorList>
    </citation>
    <scope>IDENTIFICATION</scope>
    <source>
        <strain evidence="16">cv. Bd21</strain>
    </source>
</reference>
<comment type="cofactor">
    <cofactor evidence="1 12">
        <name>heme</name>
        <dbReference type="ChEBI" id="CHEBI:30413"/>
    </cofactor>
</comment>
<evidence type="ECO:0000256" key="4">
    <source>
        <dbReference type="ARBA" id="ARBA00022617"/>
    </source>
</evidence>
<keyword evidence="17" id="KW-1185">Reference proteome</keyword>
<dbReference type="OrthoDB" id="2789670at2759"/>
<dbReference type="EnsemblPlants" id="KQK17910">
    <property type="protein sequence ID" value="KQK17910"/>
    <property type="gene ID" value="BRADI_1g37547v3"/>
</dbReference>
<name>A0A0Q3NKK0_BRADI</name>
<dbReference type="PRINTS" id="PR00385">
    <property type="entry name" value="P450"/>
</dbReference>
<evidence type="ECO:0000256" key="10">
    <source>
        <dbReference type="ARBA" id="ARBA00023033"/>
    </source>
</evidence>
<evidence type="ECO:0000313" key="15">
    <source>
        <dbReference type="EMBL" id="KQK17910.1"/>
    </source>
</evidence>
<evidence type="ECO:0000256" key="11">
    <source>
        <dbReference type="ARBA" id="ARBA00023136"/>
    </source>
</evidence>
<keyword evidence="9 12" id="KW-0408">Iron</keyword>
<dbReference type="Gramene" id="KQK17910">
    <property type="protein sequence ID" value="KQK17910"/>
    <property type="gene ID" value="BRADI_1g37547v3"/>
</dbReference>
<dbReference type="Pfam" id="PF00067">
    <property type="entry name" value="p450"/>
    <property type="match status" value="1"/>
</dbReference>
<evidence type="ECO:0000256" key="12">
    <source>
        <dbReference type="PIRSR" id="PIRSR602401-1"/>
    </source>
</evidence>
<reference evidence="15" key="2">
    <citation type="submission" date="2017-06" db="EMBL/GenBank/DDBJ databases">
        <title>WGS assembly of Brachypodium distachyon.</title>
        <authorList>
            <consortium name="The International Brachypodium Initiative"/>
            <person name="Lucas S."/>
            <person name="Harmon-Smith M."/>
            <person name="Lail K."/>
            <person name="Tice H."/>
            <person name="Grimwood J."/>
            <person name="Bruce D."/>
            <person name="Barry K."/>
            <person name="Shu S."/>
            <person name="Lindquist E."/>
            <person name="Wang M."/>
            <person name="Pitluck S."/>
            <person name="Vogel J.P."/>
            <person name="Garvin D.F."/>
            <person name="Mockler T.C."/>
            <person name="Schmutz J."/>
            <person name="Rokhsar D."/>
            <person name="Bevan M.W."/>
        </authorList>
    </citation>
    <scope>NUCLEOTIDE SEQUENCE</scope>
    <source>
        <strain evidence="15">Bd21</strain>
    </source>
</reference>
<evidence type="ECO:0000256" key="8">
    <source>
        <dbReference type="ARBA" id="ARBA00023002"/>
    </source>
</evidence>
<evidence type="ECO:0000256" key="2">
    <source>
        <dbReference type="ARBA" id="ARBA00004167"/>
    </source>
</evidence>
<gene>
    <name evidence="16" type="primary">LOC100834998</name>
    <name evidence="15" type="ORF">BRADI_1g37547v3</name>
</gene>
<dbReference type="ExpressionAtlas" id="A0A0Q3NKK0">
    <property type="expression patterns" value="baseline and differential"/>
</dbReference>
<dbReference type="InterPro" id="IPR017972">
    <property type="entry name" value="Cyt_P450_CS"/>
</dbReference>